<proteinExistence type="predicted"/>
<reference evidence="1" key="1">
    <citation type="journal article" date="2011" name="Genome Biol.">
        <title>The draft genome of the carcinogenic human liver fluke Clonorchis sinensis.</title>
        <authorList>
            <person name="Wang X."/>
            <person name="Chen W."/>
            <person name="Huang Y."/>
            <person name="Sun J."/>
            <person name="Men J."/>
            <person name="Liu H."/>
            <person name="Luo F."/>
            <person name="Guo L."/>
            <person name="Lv X."/>
            <person name="Deng C."/>
            <person name="Zhou C."/>
            <person name="Fan Y."/>
            <person name="Li X."/>
            <person name="Huang L."/>
            <person name="Hu Y."/>
            <person name="Liang C."/>
            <person name="Hu X."/>
            <person name="Xu J."/>
            <person name="Yu X."/>
        </authorList>
    </citation>
    <scope>NUCLEOTIDE SEQUENCE [LARGE SCALE GENOMIC DNA]</scope>
    <source>
        <strain evidence="1">Henan</strain>
    </source>
</reference>
<protein>
    <recommendedName>
        <fullName evidence="3">C2H2-type domain-containing protein</fullName>
    </recommendedName>
</protein>
<sequence length="195" mass="22081">MEVESRSDTLPLLDCATHKGGGKLKTNVYRKSTDGGAALNYSLAHSKVVYASMVSSMFNKARLLCTEEVYRRAAQLELKKQLQDFAYTAWKLCNDCTNVYIGQTAGELHNRIGEHKRSTDRPLRNVDEYQLIAEDLAVAGHVLNTKHRPRQIRLHADQHMETLSSRTLEGRPKTSRISEPGLCIPKTDWRLTISR</sequence>
<reference key="2">
    <citation type="submission" date="2011-10" db="EMBL/GenBank/DDBJ databases">
        <title>The genome and transcriptome sequence of Clonorchis sinensis provide insights into the carcinogenic liver fluke.</title>
        <authorList>
            <person name="Wang X."/>
            <person name="Huang Y."/>
            <person name="Chen W."/>
            <person name="Liu H."/>
            <person name="Guo L."/>
            <person name="Chen Y."/>
            <person name="Luo F."/>
            <person name="Zhou W."/>
            <person name="Sun J."/>
            <person name="Mao Q."/>
            <person name="Liang P."/>
            <person name="Zhou C."/>
            <person name="Tian Y."/>
            <person name="Men J."/>
            <person name="Lv X."/>
            <person name="Huang L."/>
            <person name="Zhou J."/>
            <person name="Hu Y."/>
            <person name="Li R."/>
            <person name="Zhang F."/>
            <person name="Lei H."/>
            <person name="Li X."/>
            <person name="Hu X."/>
            <person name="Liang C."/>
            <person name="Xu J."/>
            <person name="Wu Z."/>
            <person name="Yu X."/>
        </authorList>
    </citation>
    <scope>NUCLEOTIDE SEQUENCE</scope>
    <source>
        <strain>Henan</strain>
    </source>
</reference>
<gene>
    <name evidence="1" type="ORF">CLF_102066</name>
</gene>
<evidence type="ECO:0008006" key="3">
    <source>
        <dbReference type="Google" id="ProtNLM"/>
    </source>
</evidence>
<dbReference type="EMBL" id="DF142911">
    <property type="protein sequence ID" value="GAA48812.1"/>
    <property type="molecule type" value="Genomic_DNA"/>
</dbReference>
<evidence type="ECO:0000313" key="2">
    <source>
        <dbReference type="Proteomes" id="UP000008909"/>
    </source>
</evidence>
<accession>G7Y777</accession>
<dbReference type="Proteomes" id="UP000008909">
    <property type="component" value="Unassembled WGS sequence"/>
</dbReference>
<name>G7Y777_CLOSI</name>
<evidence type="ECO:0000313" key="1">
    <source>
        <dbReference type="EMBL" id="GAA48812.1"/>
    </source>
</evidence>
<keyword evidence="2" id="KW-1185">Reference proteome</keyword>
<dbReference type="AlphaFoldDB" id="G7Y777"/>
<organism evidence="1 2">
    <name type="scientific">Clonorchis sinensis</name>
    <name type="common">Chinese liver fluke</name>
    <dbReference type="NCBI Taxonomy" id="79923"/>
    <lineage>
        <taxon>Eukaryota</taxon>
        <taxon>Metazoa</taxon>
        <taxon>Spiralia</taxon>
        <taxon>Lophotrochozoa</taxon>
        <taxon>Platyhelminthes</taxon>
        <taxon>Trematoda</taxon>
        <taxon>Digenea</taxon>
        <taxon>Opisthorchiida</taxon>
        <taxon>Opisthorchiata</taxon>
        <taxon>Opisthorchiidae</taxon>
        <taxon>Clonorchis</taxon>
    </lineage>
</organism>